<comment type="similarity">
    <text evidence="6">Belongs to the ABC-4 integral membrane protein family.</text>
</comment>
<protein>
    <submittedName>
        <fullName evidence="10">FtsX-like permease family protein</fullName>
    </submittedName>
</protein>
<evidence type="ECO:0000256" key="2">
    <source>
        <dbReference type="ARBA" id="ARBA00022475"/>
    </source>
</evidence>
<evidence type="ECO:0000256" key="6">
    <source>
        <dbReference type="ARBA" id="ARBA00038076"/>
    </source>
</evidence>
<evidence type="ECO:0000256" key="4">
    <source>
        <dbReference type="ARBA" id="ARBA00022989"/>
    </source>
</evidence>
<feature type="transmembrane region" description="Helical" evidence="8">
    <location>
        <begin position="854"/>
        <end position="877"/>
    </location>
</feature>
<feature type="transmembrane region" description="Helical" evidence="8">
    <location>
        <begin position="383"/>
        <end position="408"/>
    </location>
</feature>
<feature type="region of interest" description="Disordered" evidence="7">
    <location>
        <begin position="627"/>
        <end position="650"/>
    </location>
</feature>
<feature type="transmembrane region" description="Helical" evidence="8">
    <location>
        <begin position="429"/>
        <end position="447"/>
    </location>
</feature>
<reference evidence="11" key="1">
    <citation type="journal article" date="2019" name="Int. J. Syst. Evol. Microbiol.">
        <title>The Global Catalogue of Microorganisms (GCM) 10K type strain sequencing project: providing services to taxonomists for standard genome sequencing and annotation.</title>
        <authorList>
            <consortium name="The Broad Institute Genomics Platform"/>
            <consortium name="The Broad Institute Genome Sequencing Center for Infectious Disease"/>
            <person name="Wu L."/>
            <person name="Ma J."/>
        </authorList>
    </citation>
    <scope>NUCLEOTIDE SEQUENCE [LARGE SCALE GENOMIC DNA]</scope>
    <source>
        <strain evidence="11">NBRC 106593</strain>
    </source>
</reference>
<keyword evidence="3 8" id="KW-0812">Transmembrane</keyword>
<dbReference type="InterPro" id="IPR003838">
    <property type="entry name" value="ABC3_permease_C"/>
</dbReference>
<name>A0ABW2AXI0_9MICO</name>
<dbReference type="PANTHER" id="PTHR30572">
    <property type="entry name" value="MEMBRANE COMPONENT OF TRANSPORTER-RELATED"/>
    <property type="match status" value="1"/>
</dbReference>
<feature type="compositionally biased region" description="Polar residues" evidence="7">
    <location>
        <begin position="627"/>
        <end position="638"/>
    </location>
</feature>
<keyword evidence="11" id="KW-1185">Reference proteome</keyword>
<sequence length="936" mass="97520">MTLLDERPTTSPQPAVSGAAGWRGSWRVSLRMARRDVRRHKGRSAIVALMAGLPIALLCFAFTMAATVTITGAERIPSELGSATAAVSVAQLGQVVSQEPDGNGWGCCSDEKGLNIPGYPANGTLSAQTAAIGAFVNGRAVIDFTASGRVQLSGSNPEAQIGQLNPDGGSTPLARLVEGSWPTGPTEAVISRDSRIGSLPTRGDLTVLLNGQRYPLTVVGVVDTAARVDVFTPLEVGARNTPAWLIERAAPVTWAEVQRLNRYGLAVLSAEVLRNPPPASEVDNRVADTGLYALGALFLALIVILLTAPAFAVSASRQRRTLALAAANGAEQRQLRRAVLAQGVVLGALSVIGGAVVGVGAAYALSQWFPPTYSWGGPWDVPWLAILGVCLLGVVACVVAALLPAFRLGRLDVVGVMKGHSVSPAPRRWLAVLGLASTLTATAFLLLAPVSDSHFVTASPTREFCAAAIIALCLGGLMTVPWLLVTLGRHSSRLPVALRMAARDTARHRSRSIPTVAATLAATAAVVAALVSFASMDSYEARNYVASTVPGESFVNSLYDGSPAATREVTAAVRQLYPHFVITPLRVVSDPYVVAASSYNPQDNKPVTKGHITAVLLPGCTLEQAAQPPSTGWSSDRSLPNPDHCSRYSSSGFTTNSSLAVLPASEIERRLDLSAGQRAALDRGALVMLGDALPQVVTVAGADYTVGNETTYRDVVEHAGVPVVAIAPTIDNGAAFTSVAGVLTTPQTAASLGWTDHLADGGALVRNPAGSISEQAEQRIDDQLTTTSFAVERGFRSSSATIVAVLLAVLLTLLLVTTLTSTALAMAEQRADDATMAAVGATRRTRRLMAAGHAYWLGILATVFGALAGVVVGQGLARLAVAQRMAYADGTVPDATVFVTIPWLSIVAIVVIAPLVAAALAWLAVRKAPRVTRRAT</sequence>
<accession>A0ABW2AXI0</accession>
<evidence type="ECO:0000313" key="11">
    <source>
        <dbReference type="Proteomes" id="UP001596356"/>
    </source>
</evidence>
<feature type="domain" description="ABC3 transporter permease C-terminal" evidence="9">
    <location>
        <begin position="296"/>
        <end position="411"/>
    </location>
</feature>
<dbReference type="Proteomes" id="UP001596356">
    <property type="component" value="Unassembled WGS sequence"/>
</dbReference>
<evidence type="ECO:0000256" key="8">
    <source>
        <dbReference type="SAM" id="Phobius"/>
    </source>
</evidence>
<feature type="region of interest" description="Disordered" evidence="7">
    <location>
        <begin position="1"/>
        <end position="20"/>
    </location>
</feature>
<evidence type="ECO:0000256" key="7">
    <source>
        <dbReference type="SAM" id="MobiDB-lite"/>
    </source>
</evidence>
<feature type="transmembrane region" description="Helical" evidence="8">
    <location>
        <begin position="467"/>
        <end position="485"/>
    </location>
</feature>
<gene>
    <name evidence="10" type="ORF">ACFQBT_15590</name>
</gene>
<feature type="transmembrane region" description="Helical" evidence="8">
    <location>
        <begin position="291"/>
        <end position="313"/>
    </location>
</feature>
<feature type="transmembrane region" description="Helical" evidence="8">
    <location>
        <begin position="802"/>
        <end position="827"/>
    </location>
</feature>
<evidence type="ECO:0000256" key="5">
    <source>
        <dbReference type="ARBA" id="ARBA00023136"/>
    </source>
</evidence>
<dbReference type="Pfam" id="PF02687">
    <property type="entry name" value="FtsX"/>
    <property type="match status" value="2"/>
</dbReference>
<comment type="caution">
    <text evidence="10">The sequence shown here is derived from an EMBL/GenBank/DDBJ whole genome shotgun (WGS) entry which is preliminary data.</text>
</comment>
<keyword evidence="4 8" id="KW-1133">Transmembrane helix</keyword>
<evidence type="ECO:0000256" key="3">
    <source>
        <dbReference type="ARBA" id="ARBA00022692"/>
    </source>
</evidence>
<feature type="transmembrane region" description="Helical" evidence="8">
    <location>
        <begin position="339"/>
        <end position="363"/>
    </location>
</feature>
<organism evidence="10 11">
    <name type="scientific">Branchiibius cervicis</name>
    <dbReference type="NCBI Taxonomy" id="908252"/>
    <lineage>
        <taxon>Bacteria</taxon>
        <taxon>Bacillati</taxon>
        <taxon>Actinomycetota</taxon>
        <taxon>Actinomycetes</taxon>
        <taxon>Micrococcales</taxon>
        <taxon>Dermacoccaceae</taxon>
        <taxon>Branchiibius</taxon>
    </lineage>
</organism>
<feature type="domain" description="ABC3 transporter permease C-terminal" evidence="9">
    <location>
        <begin position="805"/>
        <end position="928"/>
    </location>
</feature>
<comment type="subcellular location">
    <subcellularLocation>
        <location evidence="1">Cell membrane</location>
        <topology evidence="1">Multi-pass membrane protein</topology>
    </subcellularLocation>
</comment>
<dbReference type="EMBL" id="JBHSWJ010000002">
    <property type="protein sequence ID" value="MFC6715155.1"/>
    <property type="molecule type" value="Genomic_DNA"/>
</dbReference>
<feature type="transmembrane region" description="Helical" evidence="8">
    <location>
        <begin position="44"/>
        <end position="68"/>
    </location>
</feature>
<dbReference type="InterPro" id="IPR050250">
    <property type="entry name" value="Macrolide_Exporter_MacB"/>
</dbReference>
<dbReference type="RefSeq" id="WP_377824048.1">
    <property type="nucleotide sequence ID" value="NZ_JBHSWJ010000002.1"/>
</dbReference>
<keyword evidence="5 8" id="KW-0472">Membrane</keyword>
<evidence type="ECO:0000259" key="9">
    <source>
        <dbReference type="Pfam" id="PF02687"/>
    </source>
</evidence>
<keyword evidence="2" id="KW-1003">Cell membrane</keyword>
<dbReference type="PANTHER" id="PTHR30572:SF4">
    <property type="entry name" value="ABC TRANSPORTER PERMEASE YTRF"/>
    <property type="match status" value="1"/>
</dbReference>
<feature type="transmembrane region" description="Helical" evidence="8">
    <location>
        <begin position="897"/>
        <end position="925"/>
    </location>
</feature>
<evidence type="ECO:0000256" key="1">
    <source>
        <dbReference type="ARBA" id="ARBA00004651"/>
    </source>
</evidence>
<proteinExistence type="inferred from homology"/>
<evidence type="ECO:0000313" key="10">
    <source>
        <dbReference type="EMBL" id="MFC6715155.1"/>
    </source>
</evidence>
<feature type="transmembrane region" description="Helical" evidence="8">
    <location>
        <begin position="513"/>
        <end position="534"/>
    </location>
</feature>